<dbReference type="FunFam" id="2.60.120.230:FF:000001">
    <property type="entry name" value="Monooxygenase, DBH-like 1"/>
    <property type="match status" value="1"/>
</dbReference>
<feature type="region of interest" description="Disordered" evidence="9">
    <location>
        <begin position="1372"/>
        <end position="1438"/>
    </location>
</feature>
<dbReference type="InterPro" id="IPR024548">
    <property type="entry name" value="Cu2_monoox_C"/>
</dbReference>
<feature type="region of interest" description="Disordered" evidence="9">
    <location>
        <begin position="1004"/>
        <end position="1035"/>
    </location>
</feature>
<evidence type="ECO:0000256" key="7">
    <source>
        <dbReference type="ARBA" id="ARBA00023157"/>
    </source>
</evidence>
<dbReference type="EMBL" id="KQ977935">
    <property type="protein sequence ID" value="KYM98620.1"/>
    <property type="molecule type" value="Genomic_DNA"/>
</dbReference>
<feature type="region of interest" description="Disordered" evidence="9">
    <location>
        <begin position="950"/>
        <end position="989"/>
    </location>
</feature>
<dbReference type="PANTHER" id="PTHR10157">
    <property type="entry name" value="DOPAMINE BETA HYDROXYLASE RELATED"/>
    <property type="match status" value="1"/>
</dbReference>
<feature type="compositionally biased region" description="Basic and acidic residues" evidence="9">
    <location>
        <begin position="789"/>
        <end position="798"/>
    </location>
</feature>
<dbReference type="STRING" id="456900.A0A195CD26"/>
<feature type="compositionally biased region" description="Basic and acidic residues" evidence="9">
    <location>
        <begin position="853"/>
        <end position="904"/>
    </location>
</feature>
<dbReference type="GO" id="GO:0030667">
    <property type="term" value="C:secretory granule membrane"/>
    <property type="evidence" value="ECO:0007669"/>
    <property type="project" value="TreeGrafter"/>
</dbReference>
<evidence type="ECO:0000256" key="1">
    <source>
        <dbReference type="ARBA" id="ARBA00001973"/>
    </source>
</evidence>
<gene>
    <name evidence="11" type="ORF">ALC62_10588</name>
</gene>
<dbReference type="InterPro" id="IPR000323">
    <property type="entry name" value="Cu2_ascorb_mOase_N"/>
</dbReference>
<feature type="compositionally biased region" description="Basic and acidic residues" evidence="9">
    <location>
        <begin position="1087"/>
        <end position="1118"/>
    </location>
</feature>
<keyword evidence="4" id="KW-0560">Oxidoreductase</keyword>
<dbReference type="GO" id="GO:0006589">
    <property type="term" value="P:octopamine biosynthetic process"/>
    <property type="evidence" value="ECO:0007669"/>
    <property type="project" value="TreeGrafter"/>
</dbReference>
<dbReference type="Gene3D" id="2.60.120.310">
    <property type="entry name" value="Copper type II, ascorbate-dependent monooxygenase, N-terminal domain"/>
    <property type="match status" value="1"/>
</dbReference>
<feature type="domain" description="DOMON" evidence="10">
    <location>
        <begin position="1"/>
        <end position="78"/>
    </location>
</feature>
<dbReference type="GO" id="GO:0005507">
    <property type="term" value="F:copper ion binding"/>
    <property type="evidence" value="ECO:0007669"/>
    <property type="project" value="InterPro"/>
</dbReference>
<evidence type="ECO:0000313" key="11">
    <source>
        <dbReference type="EMBL" id="KYM98620.1"/>
    </source>
</evidence>
<dbReference type="GO" id="GO:0042420">
    <property type="term" value="P:dopamine catabolic process"/>
    <property type="evidence" value="ECO:0007669"/>
    <property type="project" value="TreeGrafter"/>
</dbReference>
<dbReference type="Gene3D" id="2.60.120.230">
    <property type="match status" value="1"/>
</dbReference>
<dbReference type="FunFam" id="2.60.120.310:FF:000004">
    <property type="entry name" value="DBH-like monooxygenase protein 1"/>
    <property type="match status" value="1"/>
</dbReference>
<comment type="similarity">
    <text evidence="2">Belongs to the copper type II ascorbate-dependent monooxygenase family.</text>
</comment>
<keyword evidence="8" id="KW-0325">Glycoprotein</keyword>
<feature type="compositionally biased region" description="Polar residues" evidence="9">
    <location>
        <begin position="1412"/>
        <end position="1434"/>
    </location>
</feature>
<dbReference type="PANTHER" id="PTHR10157:SF23">
    <property type="entry name" value="MOXD1 HOMOLOG 1"/>
    <property type="match status" value="1"/>
</dbReference>
<evidence type="ECO:0000256" key="6">
    <source>
        <dbReference type="ARBA" id="ARBA00023033"/>
    </source>
</evidence>
<dbReference type="Proteomes" id="UP000078542">
    <property type="component" value="Unassembled WGS sequence"/>
</dbReference>
<feature type="region of interest" description="Disordered" evidence="9">
    <location>
        <begin position="826"/>
        <end position="904"/>
    </location>
</feature>
<dbReference type="InterPro" id="IPR005018">
    <property type="entry name" value="DOMON_domain"/>
</dbReference>
<dbReference type="InterPro" id="IPR000945">
    <property type="entry name" value="DBH-like"/>
</dbReference>
<evidence type="ECO:0000256" key="9">
    <source>
        <dbReference type="SAM" id="MobiDB-lite"/>
    </source>
</evidence>
<feature type="region of interest" description="Disordered" evidence="9">
    <location>
        <begin position="720"/>
        <end position="742"/>
    </location>
</feature>
<evidence type="ECO:0000313" key="12">
    <source>
        <dbReference type="Proteomes" id="UP000078542"/>
    </source>
</evidence>
<evidence type="ECO:0000256" key="3">
    <source>
        <dbReference type="ARBA" id="ARBA00022723"/>
    </source>
</evidence>
<dbReference type="CDD" id="cd09631">
    <property type="entry name" value="DOMON_DOH"/>
    <property type="match status" value="1"/>
</dbReference>
<keyword evidence="6" id="KW-0503">Monooxygenase</keyword>
<dbReference type="InterPro" id="IPR014784">
    <property type="entry name" value="Cu2_ascorb_mOase-like_C"/>
</dbReference>
<keyword evidence="3" id="KW-0479">Metal-binding</keyword>
<dbReference type="Pfam" id="PF03712">
    <property type="entry name" value="Cu2_monoox_C"/>
    <property type="match status" value="1"/>
</dbReference>
<feature type="compositionally biased region" description="Basic and acidic residues" evidence="9">
    <location>
        <begin position="970"/>
        <end position="989"/>
    </location>
</feature>
<keyword evidence="7" id="KW-1015">Disulfide bond</keyword>
<feature type="compositionally biased region" description="Basic and acidic residues" evidence="9">
    <location>
        <begin position="1372"/>
        <end position="1408"/>
    </location>
</feature>
<dbReference type="GO" id="GO:0042421">
    <property type="term" value="P:norepinephrine biosynthetic process"/>
    <property type="evidence" value="ECO:0007669"/>
    <property type="project" value="TreeGrafter"/>
</dbReference>
<reference evidence="11 12" key="1">
    <citation type="submission" date="2016-03" db="EMBL/GenBank/DDBJ databases">
        <title>Cyphomyrmex costatus WGS genome.</title>
        <authorList>
            <person name="Nygaard S."/>
            <person name="Hu H."/>
            <person name="Boomsma J."/>
            <person name="Zhang G."/>
        </authorList>
    </citation>
    <scope>NUCLEOTIDE SEQUENCE [LARGE SCALE GENOMIC DNA]</scope>
    <source>
        <strain evidence="11">MS0001</strain>
        <tissue evidence="11">Whole body</tissue>
    </source>
</reference>
<dbReference type="SUPFAM" id="SSF49742">
    <property type="entry name" value="PHM/PNGase F"/>
    <property type="match status" value="2"/>
</dbReference>
<dbReference type="PRINTS" id="PR00767">
    <property type="entry name" value="DBMONOXGNASE"/>
</dbReference>
<evidence type="ECO:0000256" key="8">
    <source>
        <dbReference type="ARBA" id="ARBA00023180"/>
    </source>
</evidence>
<keyword evidence="5" id="KW-0186">Copper</keyword>
<dbReference type="InterPro" id="IPR028460">
    <property type="entry name" value="Tbh/DBH"/>
</dbReference>
<organism evidence="11 12">
    <name type="scientific">Cyphomyrmex costatus</name>
    <dbReference type="NCBI Taxonomy" id="456900"/>
    <lineage>
        <taxon>Eukaryota</taxon>
        <taxon>Metazoa</taxon>
        <taxon>Ecdysozoa</taxon>
        <taxon>Arthropoda</taxon>
        <taxon>Hexapoda</taxon>
        <taxon>Insecta</taxon>
        <taxon>Pterygota</taxon>
        <taxon>Neoptera</taxon>
        <taxon>Endopterygota</taxon>
        <taxon>Hymenoptera</taxon>
        <taxon>Apocrita</taxon>
        <taxon>Aculeata</taxon>
        <taxon>Formicoidea</taxon>
        <taxon>Formicidae</taxon>
        <taxon>Myrmicinae</taxon>
        <taxon>Cyphomyrmex</taxon>
    </lineage>
</organism>
<dbReference type="InterPro" id="IPR045266">
    <property type="entry name" value="DOH_DOMON"/>
</dbReference>
<dbReference type="InterPro" id="IPR036939">
    <property type="entry name" value="Cu2_ascorb_mOase_N_sf"/>
</dbReference>
<sequence>MTRGWNVSGPTGLSFQRDLHGVEKNAAPIIDVSQDIEVISGTQNGNRTTVTFARKWKTCDHQDLELTSDTVKVLWALHKEDPILNTAVWHGQRRGGKTMRLKTAAAHSPPQEISDIRHWDVKLTRFEVTNTTNTVYWCKIFKPSLNKKHHMIGYTPLIEKSNEDLVHHIILYECTSPMLGIYTRMAGNHCYISAMPKEWNSCLQPILAWARGSKGEWMPEHVGVPIAEQSENSYYMLEVHYNNPMLKNVNDSSGVRLYLTENLRPQEAGILVTGVAVSPLHLIPPQRKEYATVGYCTSQCTQTMFPEDGINIVSVVLHSHLAGRRLSLKHIREGKELPRIAQDNHYDFDYQQSYTLEKEVKVLPGDELAAECVYGTLDRKKPTFGGYAVTQEMCLAFVVYYPRTPLAGCYSMTPVKHLFKIMAVTNFRGMTMDYLEKLFLTNGSELISPSTKQLPSHSKSTDEIDETIIKEAKSALIAMKDHIEESEDDNIFTRLIIEDPIEFRGRTFAEHMMLMQWKDDLLAKPVEYNLYHGEHMIFCRKRDDQLVLTTRFVIFHLVKPNALRFSNLFVRNIARLCFVHADLVTLAYGGTMWSSLISGELYKSHSLGTSGVSSFLEHQREALLTGRLEEPFEIPHKAWSRQLLVPQMRRTRHVMLPVRSWQYIGLLIVSLACLTLGLVSRDREGHSGSLAGPELTHRAPHEVDACPNLNPFFKSPIAEPEKVTKPTNNNHEMKVPEFRASMSRKSVLPRSLSLNRLSRSDLQETRERLSRNRDLRTVERLSRSTSRVSNDESVNRVRESRFRTIAQSRDARNSVDLVTRLSRSRDLSNRATDHRFTEQNFERRLNGPTNSRLENRRSRSTERREFNEIARRQNRVDRSMDRRDSLNLQRRTSDYHDHQSLPERRINRQEFRKILVGEHRDLTRNRIPNYRSEIRERRSVERRMSIEHRDVERSDRREDHKNLPKSARFARGDIDRNNNMDRRNRERSLENRRTLLDRVANKEHRSRLSVATRNSRGDLVKSDDRQTLSRSMERSGVDNINRETLSRRVRSVEFNTGRTGERRSSFERRSLDQSVERHEIDHVEHRKAENRFGDRKSVDRMSRSIRASSEDLRRERINRSRRTTSRRDTRENTAVRENYKIARSRYNVEETVNRERIRERFARSSRSVDRSSVDRREIAKIRDSRDYNHKSRDSAAERRGSTQEGRERMNQLREEQRIVSQKSRETDRRTSERRVPERRVLERRITLNSARLDSRRSSERRIDDSLISRISRGRILEERSTVDSRRSLERRVNDNSKSREEFRLADRRSERNLESRISRGRILERQSTVDSQRSLERRIDDNLKLREESRLADQRSEQSLESRVSHGRILEKRSILDAQRSSERRNGDSSRLREKSKIQERRVERNSESRNLMLSMQRKANSKTASLENQALRSSETRREIRRLSKLRMAQSVENRPVEFRERESIRHLRQRSARNIEDSSRLSSLRRVTRVPEQNREQRRLSAERTFTRTVDNERLSAKREQNLQNVRIERNMEIGAKIVPNLMKDYEFFKYPMAYDIMRQAFIVALCTVYGFSLYNGKKSSLG</sequence>
<feature type="region of interest" description="Disordered" evidence="9">
    <location>
        <begin position="1087"/>
        <end position="1135"/>
    </location>
</feature>
<evidence type="ECO:0000259" key="10">
    <source>
        <dbReference type="PROSITE" id="PS50836"/>
    </source>
</evidence>
<dbReference type="Pfam" id="PF01082">
    <property type="entry name" value="Cu2_monooxygen"/>
    <property type="match status" value="1"/>
</dbReference>
<comment type="cofactor">
    <cofactor evidence="1">
        <name>Cu(2+)</name>
        <dbReference type="ChEBI" id="CHEBI:29036"/>
    </cofactor>
</comment>
<proteinExistence type="inferred from homology"/>
<dbReference type="PROSITE" id="PS50836">
    <property type="entry name" value="DOMON"/>
    <property type="match status" value="1"/>
</dbReference>
<dbReference type="InterPro" id="IPR008977">
    <property type="entry name" value="PHM/PNGase_F_dom_sf"/>
</dbReference>
<dbReference type="GO" id="GO:0004500">
    <property type="term" value="F:dopamine beta-monooxygenase activity"/>
    <property type="evidence" value="ECO:0007669"/>
    <property type="project" value="InterPro"/>
</dbReference>
<feature type="compositionally biased region" description="Basic and acidic residues" evidence="9">
    <location>
        <begin position="826"/>
        <end position="845"/>
    </location>
</feature>
<accession>A0A195CD26</accession>
<keyword evidence="12" id="KW-1185">Reference proteome</keyword>
<protein>
    <submittedName>
        <fullName evidence="11">MOXD1 like protein 1</fullName>
    </submittedName>
</protein>
<feature type="region of interest" description="Disordered" evidence="9">
    <location>
        <begin position="1180"/>
        <end position="1235"/>
    </location>
</feature>
<evidence type="ECO:0000256" key="2">
    <source>
        <dbReference type="ARBA" id="ARBA00010676"/>
    </source>
</evidence>
<evidence type="ECO:0000256" key="4">
    <source>
        <dbReference type="ARBA" id="ARBA00023002"/>
    </source>
</evidence>
<dbReference type="GO" id="GO:0005615">
    <property type="term" value="C:extracellular space"/>
    <property type="evidence" value="ECO:0007669"/>
    <property type="project" value="TreeGrafter"/>
</dbReference>
<feature type="compositionally biased region" description="Basic and acidic residues" evidence="9">
    <location>
        <begin position="950"/>
        <end position="962"/>
    </location>
</feature>
<evidence type="ECO:0000256" key="5">
    <source>
        <dbReference type="ARBA" id="ARBA00023008"/>
    </source>
</evidence>
<dbReference type="Pfam" id="PF03351">
    <property type="entry name" value="DOMON"/>
    <property type="match status" value="1"/>
</dbReference>
<feature type="compositionally biased region" description="Basic and acidic residues" evidence="9">
    <location>
        <begin position="1125"/>
        <end position="1135"/>
    </location>
</feature>
<name>A0A195CD26_9HYME</name>
<feature type="compositionally biased region" description="Basic and acidic residues" evidence="9">
    <location>
        <begin position="1015"/>
        <end position="1035"/>
    </location>
</feature>
<feature type="region of interest" description="Disordered" evidence="9">
    <location>
        <begin position="778"/>
        <end position="798"/>
    </location>
</feature>